<gene>
    <name evidence="3" type="ORF">LSINAPIS_LOCUS14650</name>
</gene>
<protein>
    <submittedName>
        <fullName evidence="3">Uncharacterized protein</fullName>
    </submittedName>
</protein>
<feature type="region of interest" description="Disordered" evidence="1">
    <location>
        <begin position="27"/>
        <end position="50"/>
    </location>
</feature>
<evidence type="ECO:0000313" key="4">
    <source>
        <dbReference type="Proteomes" id="UP000324832"/>
    </source>
</evidence>
<keyword evidence="2" id="KW-0472">Membrane</keyword>
<evidence type="ECO:0000313" key="3">
    <source>
        <dbReference type="EMBL" id="VVD05027.1"/>
    </source>
</evidence>
<dbReference type="InterPro" id="IPR045860">
    <property type="entry name" value="Snake_toxin-like_sf"/>
</dbReference>
<keyword evidence="4" id="KW-1185">Reference proteome</keyword>
<dbReference type="Gene3D" id="2.10.60.10">
    <property type="entry name" value="CD59"/>
    <property type="match status" value="1"/>
</dbReference>
<dbReference type="EMBL" id="FZQP02006926">
    <property type="protein sequence ID" value="VVD05027.1"/>
    <property type="molecule type" value="Genomic_DNA"/>
</dbReference>
<name>A0A5E4R2U6_9NEOP</name>
<proteinExistence type="predicted"/>
<organism evidence="3 4">
    <name type="scientific">Leptidea sinapis</name>
    <dbReference type="NCBI Taxonomy" id="189913"/>
    <lineage>
        <taxon>Eukaryota</taxon>
        <taxon>Metazoa</taxon>
        <taxon>Ecdysozoa</taxon>
        <taxon>Arthropoda</taxon>
        <taxon>Hexapoda</taxon>
        <taxon>Insecta</taxon>
        <taxon>Pterygota</taxon>
        <taxon>Neoptera</taxon>
        <taxon>Endopterygota</taxon>
        <taxon>Lepidoptera</taxon>
        <taxon>Glossata</taxon>
        <taxon>Ditrysia</taxon>
        <taxon>Papilionoidea</taxon>
        <taxon>Pieridae</taxon>
        <taxon>Dismorphiinae</taxon>
        <taxon>Leptidea</taxon>
    </lineage>
</organism>
<evidence type="ECO:0000256" key="1">
    <source>
        <dbReference type="SAM" id="MobiDB-lite"/>
    </source>
</evidence>
<evidence type="ECO:0000256" key="2">
    <source>
        <dbReference type="SAM" id="Phobius"/>
    </source>
</evidence>
<accession>A0A5E4R2U6</accession>
<feature type="region of interest" description="Disordered" evidence="1">
    <location>
        <begin position="94"/>
        <end position="139"/>
    </location>
</feature>
<keyword evidence="2" id="KW-1133">Transmembrane helix</keyword>
<dbReference type="SUPFAM" id="SSF57302">
    <property type="entry name" value="Snake toxin-like"/>
    <property type="match status" value="1"/>
</dbReference>
<feature type="compositionally biased region" description="Acidic residues" evidence="1">
    <location>
        <begin position="96"/>
        <end position="126"/>
    </location>
</feature>
<keyword evidence="2" id="KW-0812">Transmembrane</keyword>
<sequence length="284" mass="31546">MTGDTGTSVVKFVFWISEYVSQRSYAKPSQANRLPRLPPAPSPRTSGALNLTPSEKLVHKAKIGWFFKSCIMVRWRTGVVLAMLFLMPAICQQGSEDNEEEEDKSQGSPDEDEDEDNEDTIEDEPEPAPKPELPVRRAPMYNVIATKTVPVTRTTKRRPLECFVCAYKPETPLRACLDPIKFRVHTMTCHNLDDKCVTSVISKGNSYEAITRGCRSSCLGSPETTCCELDRCNNQAFAMPTVVAPRAIVSGDSYSKALKPLATPVLFFVTILLLLQTVVKVNIV</sequence>
<dbReference type="Proteomes" id="UP000324832">
    <property type="component" value="Unassembled WGS sequence"/>
</dbReference>
<dbReference type="AlphaFoldDB" id="A0A5E4R2U6"/>
<reference evidence="3 4" key="1">
    <citation type="submission" date="2017-07" db="EMBL/GenBank/DDBJ databases">
        <authorList>
            <person name="Talla V."/>
            <person name="Backstrom N."/>
        </authorList>
    </citation>
    <scope>NUCLEOTIDE SEQUENCE [LARGE SCALE GENOMIC DNA]</scope>
</reference>
<feature type="transmembrane region" description="Helical" evidence="2">
    <location>
        <begin position="261"/>
        <end position="279"/>
    </location>
</feature>